<dbReference type="EC" id="2.7.13.3" evidence="2"/>
<feature type="domain" description="Response regulatory" evidence="8">
    <location>
        <begin position="309"/>
        <end position="428"/>
    </location>
</feature>
<proteinExistence type="predicted"/>
<dbReference type="InterPro" id="IPR001789">
    <property type="entry name" value="Sig_transdc_resp-reg_receiver"/>
</dbReference>
<dbReference type="CDD" id="cd00082">
    <property type="entry name" value="HisKA"/>
    <property type="match status" value="1"/>
</dbReference>
<dbReference type="PANTHER" id="PTHR45339">
    <property type="entry name" value="HYBRID SIGNAL TRANSDUCTION HISTIDINE KINASE J"/>
    <property type="match status" value="1"/>
</dbReference>
<evidence type="ECO:0000256" key="6">
    <source>
        <dbReference type="SAM" id="Coils"/>
    </source>
</evidence>
<dbReference type="InterPro" id="IPR003594">
    <property type="entry name" value="HATPase_dom"/>
</dbReference>
<accession>A0A831TZK1</accession>
<dbReference type="InterPro" id="IPR005467">
    <property type="entry name" value="His_kinase_dom"/>
</dbReference>
<name>A0A831TZK1_GEOME</name>
<dbReference type="CDD" id="cd17546">
    <property type="entry name" value="REC_hyHK_CKI1_RcsC-like"/>
    <property type="match status" value="1"/>
</dbReference>
<dbReference type="Pfam" id="PF00072">
    <property type="entry name" value="Response_reg"/>
    <property type="match status" value="1"/>
</dbReference>
<dbReference type="PROSITE" id="PS50110">
    <property type="entry name" value="RESPONSE_REGULATORY"/>
    <property type="match status" value="1"/>
</dbReference>
<dbReference type="CDD" id="cd16922">
    <property type="entry name" value="HATPase_EvgS-ArcB-TorS-like"/>
    <property type="match status" value="1"/>
</dbReference>
<feature type="coiled-coil region" evidence="6">
    <location>
        <begin position="10"/>
        <end position="47"/>
    </location>
</feature>
<dbReference type="Pfam" id="PF00512">
    <property type="entry name" value="HisKA"/>
    <property type="match status" value="1"/>
</dbReference>
<dbReference type="SUPFAM" id="SSF55874">
    <property type="entry name" value="ATPase domain of HSP90 chaperone/DNA topoisomerase II/histidine kinase"/>
    <property type="match status" value="1"/>
</dbReference>
<dbReference type="EMBL" id="DSOV01000009">
    <property type="protein sequence ID" value="HEN41378.1"/>
    <property type="molecule type" value="Genomic_DNA"/>
</dbReference>
<dbReference type="GO" id="GO:0000155">
    <property type="term" value="F:phosphorelay sensor kinase activity"/>
    <property type="evidence" value="ECO:0007669"/>
    <property type="project" value="InterPro"/>
</dbReference>
<comment type="catalytic activity">
    <reaction evidence="1">
        <text>ATP + protein L-histidine = ADP + protein N-phospho-L-histidine.</text>
        <dbReference type="EC" id="2.7.13.3"/>
    </reaction>
</comment>
<dbReference type="InterPro" id="IPR036890">
    <property type="entry name" value="HATPase_C_sf"/>
</dbReference>
<dbReference type="SUPFAM" id="SSF52172">
    <property type="entry name" value="CheY-like"/>
    <property type="match status" value="1"/>
</dbReference>
<dbReference type="SMART" id="SM00387">
    <property type="entry name" value="HATPase_c"/>
    <property type="match status" value="1"/>
</dbReference>
<protein>
    <recommendedName>
        <fullName evidence="2">histidine kinase</fullName>
        <ecNumber evidence="2">2.7.13.3</ecNumber>
    </recommendedName>
</protein>
<dbReference type="SMART" id="SM00388">
    <property type="entry name" value="HisKA"/>
    <property type="match status" value="1"/>
</dbReference>
<dbReference type="InterPro" id="IPR036097">
    <property type="entry name" value="HisK_dim/P_sf"/>
</dbReference>
<reference evidence="9" key="1">
    <citation type="journal article" date="2020" name="mSystems">
        <title>Genome- and Community-Level Interaction Insights into Carbon Utilization and Element Cycling Functions of Hydrothermarchaeota in Hydrothermal Sediment.</title>
        <authorList>
            <person name="Zhou Z."/>
            <person name="Liu Y."/>
            <person name="Xu W."/>
            <person name="Pan J."/>
            <person name="Luo Z.H."/>
            <person name="Li M."/>
        </authorList>
    </citation>
    <scope>NUCLEOTIDE SEQUENCE [LARGE SCALE GENOMIC DNA]</scope>
    <source>
        <strain evidence="9">SpSt-349</strain>
    </source>
</reference>
<dbReference type="Gene3D" id="3.30.565.10">
    <property type="entry name" value="Histidine kinase-like ATPase, C-terminal domain"/>
    <property type="match status" value="1"/>
</dbReference>
<feature type="domain" description="Histidine kinase" evidence="7">
    <location>
        <begin position="61"/>
        <end position="286"/>
    </location>
</feature>
<gene>
    <name evidence="9" type="ORF">ENQ87_03220</name>
</gene>
<dbReference type="Gene3D" id="1.10.287.130">
    <property type="match status" value="1"/>
</dbReference>
<keyword evidence="4" id="KW-0902">Two-component regulatory system</keyword>
<evidence type="ECO:0000259" key="8">
    <source>
        <dbReference type="PROSITE" id="PS50110"/>
    </source>
</evidence>
<dbReference type="InterPro" id="IPR011006">
    <property type="entry name" value="CheY-like_superfamily"/>
</dbReference>
<organism evidence="9">
    <name type="scientific">Geobacter metallireducens</name>
    <dbReference type="NCBI Taxonomy" id="28232"/>
    <lineage>
        <taxon>Bacteria</taxon>
        <taxon>Pseudomonadati</taxon>
        <taxon>Thermodesulfobacteriota</taxon>
        <taxon>Desulfuromonadia</taxon>
        <taxon>Geobacterales</taxon>
        <taxon>Geobacteraceae</taxon>
        <taxon>Geobacter</taxon>
    </lineage>
</organism>
<feature type="modified residue" description="4-aspartylphosphate" evidence="5">
    <location>
        <position position="358"/>
    </location>
</feature>
<dbReference type="PRINTS" id="PR00344">
    <property type="entry name" value="BCTRLSENSOR"/>
</dbReference>
<dbReference type="Gene3D" id="3.40.50.2300">
    <property type="match status" value="1"/>
</dbReference>
<dbReference type="AlphaFoldDB" id="A0A831TZK1"/>
<dbReference type="PROSITE" id="PS50109">
    <property type="entry name" value="HIS_KIN"/>
    <property type="match status" value="1"/>
</dbReference>
<evidence type="ECO:0000313" key="9">
    <source>
        <dbReference type="EMBL" id="HEN41378.1"/>
    </source>
</evidence>
<evidence type="ECO:0000256" key="5">
    <source>
        <dbReference type="PROSITE-ProRule" id="PRU00169"/>
    </source>
</evidence>
<dbReference type="FunFam" id="3.30.565.10:FF:000010">
    <property type="entry name" value="Sensor histidine kinase RcsC"/>
    <property type="match status" value="1"/>
</dbReference>
<keyword evidence="6" id="KW-0175">Coiled coil</keyword>
<dbReference type="Pfam" id="PF02518">
    <property type="entry name" value="HATPase_c"/>
    <property type="match status" value="1"/>
</dbReference>
<evidence type="ECO:0000256" key="1">
    <source>
        <dbReference type="ARBA" id="ARBA00000085"/>
    </source>
</evidence>
<evidence type="ECO:0000256" key="3">
    <source>
        <dbReference type="ARBA" id="ARBA00022553"/>
    </source>
</evidence>
<comment type="caution">
    <text evidence="9">The sequence shown here is derived from an EMBL/GenBank/DDBJ whole genome shotgun (WGS) entry which is preliminary data.</text>
</comment>
<evidence type="ECO:0000259" key="7">
    <source>
        <dbReference type="PROSITE" id="PS50109"/>
    </source>
</evidence>
<sequence length="448" mass="49096">MPQTGPTCTCRTETERIAELERILADLQAELTERRNAERDLRHAKAAAEAMCLAKTELLAQVSHEMRCQLQMLTGAVELLRETPLDQNQTNYLNAFHHAGEFLHSLADDLLDNSRMEAGRFQLEQTEFHFDEFMAATAQLIAWQANRKGLQFECRLSPDLPTRLVGDPKRLKQIILNLAGNAVKFTSDGKITLAVELESPPPGDSARDTVLRFTIQDTGVGIPGDKLDEIFERYTQASPATARIFGGTGLGLAIARGLVGMMGGTIRVTSREGAGTCFVFSARFAPRAVSSPEAGERRKPPVAPLRSLRILLAEDAADIRMLMGAFLGNTPHSVDMACNGQEALAKYMAGNYDLVLMDMQMPVMDGISATLRIREWERSHGRPPVPVIALTAGAERSERLKSRAAGCTAHLAKPLRKETLLRTISDVMQQQPDHAQTSAQTGQGGDRP</sequence>
<dbReference type="PANTHER" id="PTHR45339:SF1">
    <property type="entry name" value="HYBRID SIGNAL TRANSDUCTION HISTIDINE KINASE J"/>
    <property type="match status" value="1"/>
</dbReference>
<dbReference type="SUPFAM" id="SSF47384">
    <property type="entry name" value="Homodimeric domain of signal transducing histidine kinase"/>
    <property type="match status" value="1"/>
</dbReference>
<dbReference type="SMART" id="SM00448">
    <property type="entry name" value="REC"/>
    <property type="match status" value="1"/>
</dbReference>
<evidence type="ECO:0000256" key="2">
    <source>
        <dbReference type="ARBA" id="ARBA00012438"/>
    </source>
</evidence>
<evidence type="ECO:0000256" key="4">
    <source>
        <dbReference type="ARBA" id="ARBA00023012"/>
    </source>
</evidence>
<dbReference type="InterPro" id="IPR003661">
    <property type="entry name" value="HisK_dim/P_dom"/>
</dbReference>
<keyword evidence="3 5" id="KW-0597">Phosphoprotein</keyword>
<dbReference type="InterPro" id="IPR004358">
    <property type="entry name" value="Sig_transdc_His_kin-like_C"/>
</dbReference>